<feature type="transmembrane region" description="Helical" evidence="1">
    <location>
        <begin position="146"/>
        <end position="177"/>
    </location>
</feature>
<feature type="transmembrane region" description="Helical" evidence="1">
    <location>
        <begin position="424"/>
        <end position="441"/>
    </location>
</feature>
<feature type="transmembrane region" description="Helical" evidence="1">
    <location>
        <begin position="183"/>
        <end position="204"/>
    </location>
</feature>
<feature type="transmembrane region" description="Helical" evidence="1">
    <location>
        <begin position="122"/>
        <end position="139"/>
    </location>
</feature>
<feature type="transmembrane region" description="Helical" evidence="1">
    <location>
        <begin position="12"/>
        <end position="32"/>
    </location>
</feature>
<feature type="transmembrane region" description="Helical" evidence="1">
    <location>
        <begin position="99"/>
        <end position="116"/>
    </location>
</feature>
<dbReference type="PROSITE" id="PS51257">
    <property type="entry name" value="PROKAR_LIPOPROTEIN"/>
    <property type="match status" value="1"/>
</dbReference>
<feature type="transmembrane region" description="Helical" evidence="1">
    <location>
        <begin position="363"/>
        <end position="384"/>
    </location>
</feature>
<name>A0A857FKI3_KOMXY</name>
<dbReference type="AlphaFoldDB" id="A0A857FKI3"/>
<evidence type="ECO:0000313" key="2">
    <source>
        <dbReference type="EMBL" id="QHC34695.1"/>
    </source>
</evidence>
<feature type="transmembrane region" description="Helical" evidence="1">
    <location>
        <begin position="396"/>
        <end position="417"/>
    </location>
</feature>
<dbReference type="EMBL" id="CP041348">
    <property type="protein sequence ID" value="QHC34695.1"/>
    <property type="molecule type" value="Genomic_DNA"/>
</dbReference>
<protein>
    <recommendedName>
        <fullName evidence="4">Glycosyltransferase RgtA/B/C/D-like domain-containing protein</fullName>
    </recommendedName>
</protein>
<evidence type="ECO:0000313" key="3">
    <source>
        <dbReference type="Proteomes" id="UP000464674"/>
    </source>
</evidence>
<keyword evidence="1" id="KW-1133">Transmembrane helix</keyword>
<sequence>MNYKNNYIMPSCFSFFMAMISSCVFFPGFMSFDSFYQYGQALGLEPLTDVHPPIMSYIWRALCVVTKSPGTLLFFDQIIYWLAILLFACAVSRRSWRRVIMIGCLGFWPPLYITSLHLWADAGMMAFLALTVACLAVQITDERKRWLVMAGVALFVAASLRHNAITGVIPLMCYIAWRFARNFPAPVPACMKILASLFLVLVLGQKALSIGVEHVPQLGTVLVWDLTAISVAENKDVIPDYVPKTPGPDFVGRLRSHWDANTRVPSAAESSPDLTPAEVRQQWTPVQEKRLIKDWLKAIIHDPGAYAAHRMHVAKTLLGLTHEVYLPYFYIGIDTPNAYGIDFKFHKLVYKIMHSVFDKEKKWIIYKVWIYALIELYLLSFYLYRSLVLHKTGYFGALPAITVLSGIMIELPLFILAPAAHFRYSVWLVFSTLLALILTVSERYMRKTSDAA</sequence>
<organism evidence="2 3">
    <name type="scientific">Komagataeibacter xylinus</name>
    <name type="common">Gluconacetobacter xylinus</name>
    <dbReference type="NCBI Taxonomy" id="28448"/>
    <lineage>
        <taxon>Bacteria</taxon>
        <taxon>Pseudomonadati</taxon>
        <taxon>Pseudomonadota</taxon>
        <taxon>Alphaproteobacteria</taxon>
        <taxon>Acetobacterales</taxon>
        <taxon>Acetobacteraceae</taxon>
        <taxon>Komagataeibacter</taxon>
    </lineage>
</organism>
<feature type="transmembrane region" description="Helical" evidence="1">
    <location>
        <begin position="72"/>
        <end position="92"/>
    </location>
</feature>
<gene>
    <name evidence="2" type="ORF">FMA36_03485</name>
</gene>
<dbReference type="RefSeq" id="WP_159260852.1">
    <property type="nucleotide sequence ID" value="NZ_CP041348.1"/>
</dbReference>
<accession>A0A857FKI3</accession>
<evidence type="ECO:0008006" key="4">
    <source>
        <dbReference type="Google" id="ProtNLM"/>
    </source>
</evidence>
<dbReference type="OrthoDB" id="7957736at2"/>
<dbReference type="Proteomes" id="UP000464674">
    <property type="component" value="Chromosome"/>
</dbReference>
<proteinExistence type="predicted"/>
<keyword evidence="1" id="KW-0812">Transmembrane</keyword>
<evidence type="ECO:0000256" key="1">
    <source>
        <dbReference type="SAM" id="Phobius"/>
    </source>
</evidence>
<reference evidence="2 3" key="1">
    <citation type="journal article" date="2020" name="Carbohydr. Polym.">
        <title>Characterization and optimization of production of bacterial cellulose from strain CGMCC 17276 based on whole-genome analysis.</title>
        <authorList>
            <person name="Lu T."/>
            <person name="Gao H."/>
            <person name="Liao B."/>
            <person name="Wu J."/>
            <person name="Zhang W."/>
            <person name="Huang J."/>
            <person name="Liu M."/>
            <person name="Huang J."/>
            <person name="Chang Z."/>
            <person name="Jin M."/>
            <person name="Yi Z."/>
            <person name="Jiang D."/>
        </authorList>
    </citation>
    <scope>NUCLEOTIDE SEQUENCE [LARGE SCALE GENOMIC DNA]</scope>
    <source>
        <strain evidence="2 3">CGMCC 17276</strain>
    </source>
</reference>
<keyword evidence="1" id="KW-0472">Membrane</keyword>